<evidence type="ECO:0000313" key="14">
    <source>
        <dbReference type="Proteomes" id="UP000085678"/>
    </source>
</evidence>
<feature type="domain" description="Fringe-like glycosyltransferase" evidence="13">
    <location>
        <begin position="106"/>
        <end position="264"/>
    </location>
</feature>
<proteinExistence type="inferred from homology"/>
<evidence type="ECO:0000256" key="12">
    <source>
        <dbReference type="SAM" id="Phobius"/>
    </source>
</evidence>
<dbReference type="RefSeq" id="XP_013401138.1">
    <property type="nucleotide sequence ID" value="XM_013545684.1"/>
</dbReference>
<dbReference type="GO" id="GO:0016020">
    <property type="term" value="C:membrane"/>
    <property type="evidence" value="ECO:0007669"/>
    <property type="project" value="UniProtKB-SubCell"/>
</dbReference>
<evidence type="ECO:0000256" key="1">
    <source>
        <dbReference type="ARBA" id="ARBA00004606"/>
    </source>
</evidence>
<accession>A0A1S3IST8</accession>
<comment type="pathway">
    <text evidence="2">Protein modification; protein glycosylation.</text>
</comment>
<keyword evidence="9" id="KW-0735">Signal-anchor</keyword>
<dbReference type="GO" id="GO:0000166">
    <property type="term" value="F:nucleotide binding"/>
    <property type="evidence" value="ECO:0007669"/>
    <property type="project" value="UniProtKB-KW"/>
</dbReference>
<feature type="transmembrane region" description="Helical" evidence="12">
    <location>
        <begin position="45"/>
        <end position="64"/>
    </location>
</feature>
<gene>
    <name evidence="15" type="primary">LOC106167012</name>
</gene>
<evidence type="ECO:0000256" key="10">
    <source>
        <dbReference type="ARBA" id="ARBA00022989"/>
    </source>
</evidence>
<keyword evidence="7 12" id="KW-0812">Transmembrane</keyword>
<evidence type="ECO:0000256" key="4">
    <source>
        <dbReference type="ARBA" id="ARBA00012557"/>
    </source>
</evidence>
<dbReference type="Pfam" id="PF02434">
    <property type="entry name" value="Fringe"/>
    <property type="match status" value="1"/>
</dbReference>
<name>A0A1S3IST8_LINAN</name>
<protein>
    <recommendedName>
        <fullName evidence="4">N-acetylgalactosaminide beta-1,3-galactosyltransferase</fullName>
        <ecNumber evidence="4">2.4.1.122</ecNumber>
    </recommendedName>
</protein>
<keyword evidence="5" id="KW-0328">Glycosyltransferase</keyword>
<dbReference type="OrthoDB" id="414175at2759"/>
<dbReference type="GO" id="GO:0016263">
    <property type="term" value="F:glycoprotein-N-acetylgalactosamine 3-beta-galactosyltransferase activity"/>
    <property type="evidence" value="ECO:0007669"/>
    <property type="project" value="UniProtKB-EC"/>
</dbReference>
<evidence type="ECO:0000256" key="11">
    <source>
        <dbReference type="ARBA" id="ARBA00023136"/>
    </source>
</evidence>
<evidence type="ECO:0000256" key="5">
    <source>
        <dbReference type="ARBA" id="ARBA00022676"/>
    </source>
</evidence>
<evidence type="ECO:0000259" key="13">
    <source>
        <dbReference type="Pfam" id="PF02434"/>
    </source>
</evidence>
<dbReference type="EC" id="2.4.1.122" evidence="4"/>
<evidence type="ECO:0000256" key="9">
    <source>
        <dbReference type="ARBA" id="ARBA00022968"/>
    </source>
</evidence>
<comment type="subcellular location">
    <subcellularLocation>
        <location evidence="1">Membrane</location>
        <topology evidence="1">Single-pass type II membrane protein</topology>
    </subcellularLocation>
</comment>
<organism evidence="14 15">
    <name type="scientific">Lingula anatina</name>
    <name type="common">Brachiopod</name>
    <name type="synonym">Lingula unguis</name>
    <dbReference type="NCBI Taxonomy" id="7574"/>
    <lineage>
        <taxon>Eukaryota</taxon>
        <taxon>Metazoa</taxon>
        <taxon>Spiralia</taxon>
        <taxon>Lophotrochozoa</taxon>
        <taxon>Brachiopoda</taxon>
        <taxon>Linguliformea</taxon>
        <taxon>Lingulata</taxon>
        <taxon>Lingulida</taxon>
        <taxon>Linguloidea</taxon>
        <taxon>Lingulidae</taxon>
        <taxon>Lingula</taxon>
    </lineage>
</organism>
<dbReference type="AlphaFoldDB" id="A0A1S3IST8"/>
<dbReference type="PANTHER" id="PTHR23033:SF14">
    <property type="entry name" value="GLYCOPROTEIN-N-ACETYLGALACTOSAMINE 3-BETA-GALACTOSYLTRANSFERASE 1-RELATED"/>
    <property type="match status" value="1"/>
</dbReference>
<keyword evidence="6" id="KW-0808">Transferase</keyword>
<sequence>MWQWTRAQKYIHAYGKPPVGHEGNIWQITYPQYSIFSLNMRRSQIYFTVIPAIVISNIAVQLVIQGLLTRSREEIDTDQHASRPEKGPPLPRVLCWLLTDPPDLDKRVIHVRDTWARRCDVTLFMSSMENKTFPTIGLRVPPGRGHIAKKAKAAWKYIYEHHLNDADFFIKADPDTYVIVENLKHYLTSRDPKRAEFYGHQFYPSDWEFNADTRIKKSLYMSGGPGLVLSREAVRLLVTKAINSDPKCLQDGEAEDMKTAKCLLSVGAEPVDTRDELGRERFMIFPPYVHLKGHYADWYKKGDAHGAVEGFECCSRYPISFHYIKPDVMYEIEYYVYRMDYKRINEEVD</sequence>
<dbReference type="PANTHER" id="PTHR23033">
    <property type="entry name" value="BETA1,3-GALACTOSYLTRANSFERASE"/>
    <property type="match status" value="1"/>
</dbReference>
<comment type="similarity">
    <text evidence="3">Belongs to the glycosyltransferase 31 family. Beta3-Gal-T subfamily.</text>
</comment>
<dbReference type="InterPro" id="IPR003378">
    <property type="entry name" value="Fringe-like_glycosylTrfase"/>
</dbReference>
<evidence type="ECO:0000256" key="3">
    <source>
        <dbReference type="ARBA" id="ARBA00006462"/>
    </source>
</evidence>
<evidence type="ECO:0000256" key="6">
    <source>
        <dbReference type="ARBA" id="ARBA00022679"/>
    </source>
</evidence>
<keyword evidence="11 12" id="KW-0472">Membrane</keyword>
<evidence type="ECO:0000256" key="8">
    <source>
        <dbReference type="ARBA" id="ARBA00022741"/>
    </source>
</evidence>
<evidence type="ECO:0000256" key="7">
    <source>
        <dbReference type="ARBA" id="ARBA00022692"/>
    </source>
</evidence>
<dbReference type="InterPro" id="IPR026050">
    <property type="entry name" value="C1GALT1/C1GALT1_chp1"/>
</dbReference>
<keyword evidence="10 12" id="KW-1133">Transmembrane helix</keyword>
<dbReference type="GeneID" id="106167012"/>
<evidence type="ECO:0000256" key="2">
    <source>
        <dbReference type="ARBA" id="ARBA00004922"/>
    </source>
</evidence>
<dbReference type="Gene3D" id="3.90.550.50">
    <property type="match status" value="1"/>
</dbReference>
<dbReference type="UniPathway" id="UPA00378"/>
<keyword evidence="14" id="KW-1185">Reference proteome</keyword>
<dbReference type="Proteomes" id="UP000085678">
    <property type="component" value="Unplaced"/>
</dbReference>
<reference evidence="15" key="1">
    <citation type="submission" date="2025-08" db="UniProtKB">
        <authorList>
            <consortium name="RefSeq"/>
        </authorList>
    </citation>
    <scope>IDENTIFICATION</scope>
    <source>
        <tissue evidence="15">Gonads</tissue>
    </source>
</reference>
<evidence type="ECO:0000313" key="15">
    <source>
        <dbReference type="RefSeq" id="XP_013401138.1"/>
    </source>
</evidence>
<keyword evidence="8" id="KW-0547">Nucleotide-binding</keyword>